<proteinExistence type="predicted"/>
<dbReference type="EMBL" id="KZ293456">
    <property type="protein sequence ID" value="PBK63794.1"/>
    <property type="molecule type" value="Genomic_DNA"/>
</dbReference>
<reference evidence="2" key="1">
    <citation type="journal article" date="2017" name="Nat. Ecol. Evol.">
        <title>Genome expansion and lineage-specific genetic innovations in the forest pathogenic fungi Armillaria.</title>
        <authorList>
            <person name="Sipos G."/>
            <person name="Prasanna A.N."/>
            <person name="Walter M.C."/>
            <person name="O'Connor E."/>
            <person name="Balint B."/>
            <person name="Krizsan K."/>
            <person name="Kiss B."/>
            <person name="Hess J."/>
            <person name="Varga T."/>
            <person name="Slot J."/>
            <person name="Riley R."/>
            <person name="Boka B."/>
            <person name="Rigling D."/>
            <person name="Barry K."/>
            <person name="Lee J."/>
            <person name="Mihaltcheva S."/>
            <person name="LaButti K."/>
            <person name="Lipzen A."/>
            <person name="Waldron R."/>
            <person name="Moloney N.M."/>
            <person name="Sperisen C."/>
            <person name="Kredics L."/>
            <person name="Vagvoelgyi C."/>
            <person name="Patrignani A."/>
            <person name="Fitzpatrick D."/>
            <person name="Nagy I."/>
            <person name="Doyle S."/>
            <person name="Anderson J.B."/>
            <person name="Grigoriev I.V."/>
            <person name="Gueldener U."/>
            <person name="Muensterkoetter M."/>
            <person name="Nagy L.G."/>
        </authorList>
    </citation>
    <scope>NUCLEOTIDE SEQUENCE [LARGE SCALE GENOMIC DNA]</scope>
    <source>
        <strain evidence="2">28-4</strain>
    </source>
</reference>
<dbReference type="STRING" id="1076256.A0A2H3B4K0"/>
<evidence type="ECO:0000313" key="1">
    <source>
        <dbReference type="EMBL" id="PBK63794.1"/>
    </source>
</evidence>
<dbReference type="Gene3D" id="1.50.10.20">
    <property type="match status" value="1"/>
</dbReference>
<gene>
    <name evidence="1" type="ORF">ARMSODRAFT_962826</name>
</gene>
<name>A0A2H3B4K0_9AGAR</name>
<dbReference type="Proteomes" id="UP000218334">
    <property type="component" value="Unassembled WGS sequence"/>
</dbReference>
<keyword evidence="2" id="KW-1185">Reference proteome</keyword>
<organism evidence="1 2">
    <name type="scientific">Armillaria solidipes</name>
    <dbReference type="NCBI Taxonomy" id="1076256"/>
    <lineage>
        <taxon>Eukaryota</taxon>
        <taxon>Fungi</taxon>
        <taxon>Dikarya</taxon>
        <taxon>Basidiomycota</taxon>
        <taxon>Agaricomycotina</taxon>
        <taxon>Agaricomycetes</taxon>
        <taxon>Agaricomycetidae</taxon>
        <taxon>Agaricales</taxon>
        <taxon>Marasmiineae</taxon>
        <taxon>Physalacriaceae</taxon>
        <taxon>Armillaria</taxon>
    </lineage>
</organism>
<evidence type="ECO:0000313" key="2">
    <source>
        <dbReference type="Proteomes" id="UP000218334"/>
    </source>
</evidence>
<dbReference type="AlphaFoldDB" id="A0A2H3B4K0"/>
<sequence length="56" mass="6315">MASSGYLYEVLQDEQYLTNLKQTYEWLNSTKMRGANGLFNDGLSDDGKCENTGDTQ</sequence>
<accession>A0A2H3B4K0</accession>
<protein>
    <submittedName>
        <fullName evidence="1">Uncharacterized protein</fullName>
    </submittedName>
</protein>